<protein>
    <recommendedName>
        <fullName evidence="4">DUF4252 domain-containing protein</fullName>
    </recommendedName>
</protein>
<dbReference type="AlphaFoldDB" id="A0A1M5CGJ9"/>
<evidence type="ECO:0008006" key="4">
    <source>
        <dbReference type="Google" id="ProtNLM"/>
    </source>
</evidence>
<organism evidence="2 3">
    <name type="scientific">Mariniphaga anaerophila</name>
    <dbReference type="NCBI Taxonomy" id="1484053"/>
    <lineage>
        <taxon>Bacteria</taxon>
        <taxon>Pseudomonadati</taxon>
        <taxon>Bacteroidota</taxon>
        <taxon>Bacteroidia</taxon>
        <taxon>Marinilabiliales</taxon>
        <taxon>Prolixibacteraceae</taxon>
        <taxon>Mariniphaga</taxon>
    </lineage>
</organism>
<evidence type="ECO:0000313" key="3">
    <source>
        <dbReference type="Proteomes" id="UP000184164"/>
    </source>
</evidence>
<dbReference type="STRING" id="1484053.SAMN05444274_106117"/>
<gene>
    <name evidence="2" type="ORF">SAMN05444274_106117</name>
</gene>
<proteinExistence type="predicted"/>
<feature type="signal peptide" evidence="1">
    <location>
        <begin position="1"/>
        <end position="19"/>
    </location>
</feature>
<dbReference type="Proteomes" id="UP000184164">
    <property type="component" value="Unassembled WGS sequence"/>
</dbReference>
<accession>A0A1M5CGJ9</accession>
<keyword evidence="1" id="KW-0732">Signal</keyword>
<keyword evidence="3" id="KW-1185">Reference proteome</keyword>
<evidence type="ECO:0000256" key="1">
    <source>
        <dbReference type="SAM" id="SignalP"/>
    </source>
</evidence>
<dbReference type="OrthoDB" id="1119016at2"/>
<sequence length="307" mass="35017">MKTIVLVLTIFACSLGGWAQQSLFDELTEKYADKDGFSASQITSDMFDLYIKKRNIDERSPVFNALKNLDEILVVSQTGVFKSGISKTLVNEEDGVNGEIRRTILDYYKKNNFLLFKTEKQMGEDLKVFLKKKQDKIESLALVTHSHAVTNLVQLQGDIDLSTVSQLSQALNLRGLENLDKIYNQRPSAFYVGSSRVNLSDQEHVEEMITHRQQFLESQHNLSEERIRMMEESQQNLIEMQQEMQLKYGRQAIFLTSPGNGKTLYYINGKKSGADAVKNISPDKIESIEIFKAKEEGQQNTVKIKTK</sequence>
<dbReference type="EMBL" id="FQUM01000006">
    <property type="protein sequence ID" value="SHF53894.1"/>
    <property type="molecule type" value="Genomic_DNA"/>
</dbReference>
<name>A0A1M5CGJ9_9BACT</name>
<evidence type="ECO:0000313" key="2">
    <source>
        <dbReference type="EMBL" id="SHF53894.1"/>
    </source>
</evidence>
<dbReference type="RefSeq" id="WP_073002396.1">
    <property type="nucleotide sequence ID" value="NZ_FQUM01000006.1"/>
</dbReference>
<reference evidence="2 3" key="1">
    <citation type="submission" date="2016-11" db="EMBL/GenBank/DDBJ databases">
        <authorList>
            <person name="Jaros S."/>
            <person name="Januszkiewicz K."/>
            <person name="Wedrychowicz H."/>
        </authorList>
    </citation>
    <scope>NUCLEOTIDE SEQUENCE [LARGE SCALE GENOMIC DNA]</scope>
    <source>
        <strain evidence="2 3">DSM 26910</strain>
    </source>
</reference>
<feature type="chain" id="PRO_5012928721" description="DUF4252 domain-containing protein" evidence="1">
    <location>
        <begin position="20"/>
        <end position="307"/>
    </location>
</feature>